<dbReference type="EMBL" id="CP021121">
    <property type="protein sequence ID" value="ARQ71966.1"/>
    <property type="molecule type" value="Genomic_DNA"/>
</dbReference>
<dbReference type="GO" id="GO:0000155">
    <property type="term" value="F:phosphorelay sensor kinase activity"/>
    <property type="evidence" value="ECO:0007669"/>
    <property type="project" value="InterPro"/>
</dbReference>
<dbReference type="GO" id="GO:0016020">
    <property type="term" value="C:membrane"/>
    <property type="evidence" value="ECO:0007669"/>
    <property type="project" value="InterPro"/>
</dbReference>
<evidence type="ECO:0000313" key="7">
    <source>
        <dbReference type="Proteomes" id="UP000194218"/>
    </source>
</evidence>
<dbReference type="KEGG" id="smao:CAG99_26840"/>
<keyword evidence="1" id="KW-0808">Transferase</keyword>
<evidence type="ECO:0000259" key="5">
    <source>
        <dbReference type="Pfam" id="PF07730"/>
    </source>
</evidence>
<gene>
    <name evidence="6" type="ORF">CAG99_26840</name>
</gene>
<dbReference type="SUPFAM" id="SSF55874">
    <property type="entry name" value="ATPase domain of HSP90 chaperone/DNA topoisomerase II/histidine kinase"/>
    <property type="match status" value="1"/>
</dbReference>
<evidence type="ECO:0008006" key="8">
    <source>
        <dbReference type="Google" id="ProtNLM"/>
    </source>
</evidence>
<dbReference type="PANTHER" id="PTHR24421">
    <property type="entry name" value="NITRATE/NITRITE SENSOR PROTEIN NARX-RELATED"/>
    <property type="match status" value="1"/>
</dbReference>
<keyword evidence="7" id="KW-1185">Reference proteome</keyword>
<feature type="domain" description="Signal transduction histidine kinase subgroup 3 dimerisation and phosphoacceptor" evidence="5">
    <location>
        <begin position="33"/>
        <end position="98"/>
    </location>
</feature>
<dbReference type="CDD" id="cd16917">
    <property type="entry name" value="HATPase_UhpB-NarQ-NarX-like"/>
    <property type="match status" value="1"/>
</dbReference>
<evidence type="ECO:0000256" key="2">
    <source>
        <dbReference type="ARBA" id="ARBA00022777"/>
    </source>
</evidence>
<proteinExistence type="predicted"/>
<protein>
    <recommendedName>
        <fullName evidence="8">Histidine kinase domain-containing protein</fullName>
    </recommendedName>
</protein>
<sequence length="231" mass="25234">MLLHQAILTRVVRGSQARTTFLNDRVLSARREERRRMARDLHDRVLHGIGLAIQGLDLHRYHAQTSPALARTKIDTAIGLLRQVVHTLQQFTLELRRPVADGGLEQALRSYLTSHVEPPVHVVMHTRGDLASLPAHVSEEVYLILREAARNAVRHAAPSRLEVSVTVDDRALRATLTDDGRGYLPGACSPAGGLSAMRERALGLNGQFSTTSAPGAGTRVDVRVPLGEPAP</sequence>
<dbReference type="Gene3D" id="1.20.5.1930">
    <property type="match status" value="1"/>
</dbReference>
<evidence type="ECO:0000313" key="6">
    <source>
        <dbReference type="EMBL" id="ARQ71966.1"/>
    </source>
</evidence>
<accession>A0A1W7D4L8</accession>
<feature type="domain" description="Histidine kinase/HSP90-like ATPase" evidence="4">
    <location>
        <begin position="139"/>
        <end position="227"/>
    </location>
</feature>
<dbReference type="InterPro" id="IPR036890">
    <property type="entry name" value="HATPase_C_sf"/>
</dbReference>
<keyword evidence="3" id="KW-0902">Two-component regulatory system</keyword>
<dbReference type="Gene3D" id="3.30.565.10">
    <property type="entry name" value="Histidine kinase-like ATPase, C-terminal domain"/>
    <property type="match status" value="1"/>
</dbReference>
<evidence type="ECO:0000256" key="1">
    <source>
        <dbReference type="ARBA" id="ARBA00022679"/>
    </source>
</evidence>
<evidence type="ECO:0000259" key="4">
    <source>
        <dbReference type="Pfam" id="PF02518"/>
    </source>
</evidence>
<dbReference type="InterPro" id="IPR003594">
    <property type="entry name" value="HATPase_dom"/>
</dbReference>
<reference evidence="6 7" key="1">
    <citation type="submission" date="2017-05" db="EMBL/GenBank/DDBJ databases">
        <title>Complete genome sequence of Streptomyces sp. SCSIO 03032 revealed the diverse biosynthetic pathways for its bioactive secondary metabolites.</title>
        <authorList>
            <person name="Ma L."/>
            <person name="Zhu Y."/>
            <person name="Zhang W."/>
            <person name="Zhang G."/>
            <person name="Tian X."/>
            <person name="Zhang S."/>
            <person name="Zhang C."/>
        </authorList>
    </citation>
    <scope>NUCLEOTIDE SEQUENCE [LARGE SCALE GENOMIC DNA]</scope>
    <source>
        <strain evidence="6 7">SCSIO 03032</strain>
    </source>
</reference>
<name>A0A1W7D4L8_9ACTN</name>
<dbReference type="InterPro" id="IPR011712">
    <property type="entry name" value="Sig_transdc_His_kin_sub3_dim/P"/>
</dbReference>
<evidence type="ECO:0000256" key="3">
    <source>
        <dbReference type="ARBA" id="ARBA00023012"/>
    </source>
</evidence>
<organism evidence="6 7">
    <name type="scientific">Streptomyces marincola</name>
    <dbReference type="NCBI Taxonomy" id="2878388"/>
    <lineage>
        <taxon>Bacteria</taxon>
        <taxon>Bacillati</taxon>
        <taxon>Actinomycetota</taxon>
        <taxon>Actinomycetes</taxon>
        <taxon>Kitasatosporales</taxon>
        <taxon>Streptomycetaceae</taxon>
        <taxon>Streptomyces</taxon>
    </lineage>
</organism>
<dbReference type="Proteomes" id="UP000194218">
    <property type="component" value="Chromosome"/>
</dbReference>
<keyword evidence="2" id="KW-0418">Kinase</keyword>
<dbReference type="Pfam" id="PF02518">
    <property type="entry name" value="HATPase_c"/>
    <property type="match status" value="1"/>
</dbReference>
<dbReference type="AlphaFoldDB" id="A0A1W7D4L8"/>
<dbReference type="InterPro" id="IPR050482">
    <property type="entry name" value="Sensor_HK_TwoCompSys"/>
</dbReference>
<dbReference type="Pfam" id="PF07730">
    <property type="entry name" value="HisKA_3"/>
    <property type="match status" value="1"/>
</dbReference>
<dbReference type="GO" id="GO:0046983">
    <property type="term" value="F:protein dimerization activity"/>
    <property type="evidence" value="ECO:0007669"/>
    <property type="project" value="InterPro"/>
</dbReference>